<dbReference type="PANTHER" id="PTHR18964">
    <property type="entry name" value="ROK (REPRESSOR, ORF, KINASE) FAMILY"/>
    <property type="match status" value="1"/>
</dbReference>
<keyword evidence="2" id="KW-1185">Reference proteome</keyword>
<dbReference type="Gene3D" id="3.30.420.40">
    <property type="match status" value="2"/>
</dbReference>
<dbReference type="Proteomes" id="UP000239480">
    <property type="component" value="Unassembled WGS sequence"/>
</dbReference>
<gene>
    <name evidence="1" type="ORF">CLV78_107101</name>
</gene>
<dbReference type="InterPro" id="IPR043129">
    <property type="entry name" value="ATPase_NBD"/>
</dbReference>
<dbReference type="GO" id="GO:0009384">
    <property type="term" value="F:N-acylmannosamine kinase activity"/>
    <property type="evidence" value="ECO:0007669"/>
    <property type="project" value="TreeGrafter"/>
</dbReference>
<dbReference type="RefSeq" id="WP_106205962.1">
    <property type="nucleotide sequence ID" value="NZ_PVTD01000007.1"/>
</dbReference>
<keyword evidence="1" id="KW-0418">Kinase</keyword>
<dbReference type="EMBL" id="PVTD01000007">
    <property type="protein sequence ID" value="PRY22177.1"/>
    <property type="molecule type" value="Genomic_DNA"/>
</dbReference>
<evidence type="ECO:0000313" key="2">
    <source>
        <dbReference type="Proteomes" id="UP000239480"/>
    </source>
</evidence>
<dbReference type="Pfam" id="PF00480">
    <property type="entry name" value="ROK"/>
    <property type="match status" value="1"/>
</dbReference>
<reference evidence="1 2" key="1">
    <citation type="submission" date="2018-03" db="EMBL/GenBank/DDBJ databases">
        <title>Genomic Encyclopedia of Archaeal and Bacterial Type Strains, Phase II (KMG-II): from individual species to whole genera.</title>
        <authorList>
            <person name="Goeker M."/>
        </authorList>
    </citation>
    <scope>NUCLEOTIDE SEQUENCE [LARGE SCALE GENOMIC DNA]</scope>
    <source>
        <strain evidence="1 2">DSM 29328</strain>
    </source>
</reference>
<accession>A0A2T0RM14</accession>
<name>A0A2T0RM14_9RHOB</name>
<dbReference type="SUPFAM" id="SSF53067">
    <property type="entry name" value="Actin-like ATPase domain"/>
    <property type="match status" value="1"/>
</dbReference>
<evidence type="ECO:0000313" key="1">
    <source>
        <dbReference type="EMBL" id="PRY22177.1"/>
    </source>
</evidence>
<keyword evidence="1" id="KW-0808">Transferase</keyword>
<comment type="caution">
    <text evidence="1">The sequence shown here is derived from an EMBL/GenBank/DDBJ whole genome shotgun (WGS) entry which is preliminary data.</text>
</comment>
<sequence>MTVLSRSALSGVALDLGGTKLAAARIERGDIVARAQVPTRGAASTADQVADMQDLARNVGLETSDPIAMAVAGRVDAGGIWRAVNSETLSNLSDVNLRTLGSDVFDRQVSVINDAQAAALAEYHFGAGQGSDAMAYVTVSTGVGGGFVIGGMPLRSANGLSGHIGFSTSRLASQRCGCGRLGTVESIAAGRAISAEANRRGHRVKDAREVFEHWRAGADWAADIINTSAAAVAEMCANLTATLGIDRVVLGGGIGLAEGYAQRVSHYLGTEPSLFRPYVVPARLGADGVLLGALAAMDWSTETR</sequence>
<dbReference type="GO" id="GO:0019262">
    <property type="term" value="P:N-acetylneuraminate catabolic process"/>
    <property type="evidence" value="ECO:0007669"/>
    <property type="project" value="TreeGrafter"/>
</dbReference>
<dbReference type="OrthoDB" id="9810372at2"/>
<proteinExistence type="predicted"/>
<dbReference type="PANTHER" id="PTHR18964:SF169">
    <property type="entry name" value="N-ACETYLMANNOSAMINE KINASE"/>
    <property type="match status" value="1"/>
</dbReference>
<protein>
    <submittedName>
        <fullName evidence="1">N-acylmannosamine kinase</fullName>
    </submittedName>
</protein>
<dbReference type="InterPro" id="IPR000600">
    <property type="entry name" value="ROK"/>
</dbReference>
<organism evidence="1 2">
    <name type="scientific">Aliiruegeria haliotis</name>
    <dbReference type="NCBI Taxonomy" id="1280846"/>
    <lineage>
        <taxon>Bacteria</taxon>
        <taxon>Pseudomonadati</taxon>
        <taxon>Pseudomonadota</taxon>
        <taxon>Alphaproteobacteria</taxon>
        <taxon>Rhodobacterales</taxon>
        <taxon>Roseobacteraceae</taxon>
        <taxon>Aliiruegeria</taxon>
    </lineage>
</organism>
<dbReference type="AlphaFoldDB" id="A0A2T0RM14"/>